<feature type="compositionally biased region" description="Pro residues" evidence="1">
    <location>
        <begin position="133"/>
        <end position="152"/>
    </location>
</feature>
<name>A0A0G1HJB4_9BACT</name>
<evidence type="ECO:0000313" key="4">
    <source>
        <dbReference type="Proteomes" id="UP000034063"/>
    </source>
</evidence>
<feature type="region of interest" description="Disordered" evidence="1">
    <location>
        <begin position="33"/>
        <end position="86"/>
    </location>
</feature>
<gene>
    <name evidence="3" type="ORF">UW37_C0020G0010</name>
</gene>
<evidence type="ECO:0000256" key="2">
    <source>
        <dbReference type="SAM" id="Phobius"/>
    </source>
</evidence>
<protein>
    <submittedName>
        <fullName evidence="3">Uncharacterized protein</fullName>
    </submittedName>
</protein>
<evidence type="ECO:0000313" key="3">
    <source>
        <dbReference type="EMBL" id="KKT46633.1"/>
    </source>
</evidence>
<evidence type="ECO:0000256" key="1">
    <source>
        <dbReference type="SAM" id="MobiDB-lite"/>
    </source>
</evidence>
<dbReference type="InterPro" id="IPR036645">
    <property type="entry name" value="Elafin-like_sf"/>
</dbReference>
<keyword evidence="2" id="KW-1133">Transmembrane helix</keyword>
<comment type="caution">
    <text evidence="3">The sequence shown here is derived from an EMBL/GenBank/DDBJ whole genome shotgun (WGS) entry which is preliminary data.</text>
</comment>
<feature type="region of interest" description="Disordered" evidence="1">
    <location>
        <begin position="127"/>
        <end position="164"/>
    </location>
</feature>
<reference evidence="3 4" key="1">
    <citation type="journal article" date="2015" name="Nature">
        <title>rRNA introns, odd ribosomes, and small enigmatic genomes across a large radiation of phyla.</title>
        <authorList>
            <person name="Brown C.T."/>
            <person name="Hug L.A."/>
            <person name="Thomas B.C."/>
            <person name="Sharon I."/>
            <person name="Castelle C.J."/>
            <person name="Singh A."/>
            <person name="Wilkins M.J."/>
            <person name="Williams K.H."/>
            <person name="Banfield J.F."/>
        </authorList>
    </citation>
    <scope>NUCLEOTIDE SEQUENCE [LARGE SCALE GENOMIC DNA]</scope>
</reference>
<dbReference type="AlphaFoldDB" id="A0A0G1HJB4"/>
<feature type="compositionally biased region" description="Pro residues" evidence="1">
    <location>
        <begin position="33"/>
        <end position="49"/>
    </location>
</feature>
<sequence>MNNKKWLIWGLIGFTAILLITAVVLFFQLRQPEPGPTPRPRPTASPQLPPVQETTTEEVCSLSFTVTASPSPSPSPSTSPSPSPSPAPITCFDTCDSDAQCESDLRCMSVGGTKRCVNPSCTEDADCTCASPGPSPSPSQSPSASPKPPSSPAPSASPQAQAQLPEAGVSAPLVLGVSAGILMMLLGLVF</sequence>
<feature type="compositionally biased region" description="Low complexity" evidence="1">
    <location>
        <begin position="153"/>
        <end position="163"/>
    </location>
</feature>
<keyword evidence="2" id="KW-0812">Transmembrane</keyword>
<feature type="transmembrane region" description="Helical" evidence="2">
    <location>
        <begin position="6"/>
        <end position="29"/>
    </location>
</feature>
<organism evidence="3 4">
    <name type="scientific">Candidatus Gottesmanbacteria bacterium GW2011_GWA2_44_17</name>
    <dbReference type="NCBI Taxonomy" id="1618444"/>
    <lineage>
        <taxon>Bacteria</taxon>
        <taxon>Candidatus Gottesmaniibacteriota</taxon>
    </lineage>
</organism>
<keyword evidence="2" id="KW-0472">Membrane</keyword>
<dbReference type="Proteomes" id="UP000034063">
    <property type="component" value="Unassembled WGS sequence"/>
</dbReference>
<dbReference type="Gene3D" id="4.10.75.10">
    <property type="entry name" value="Elafin-like"/>
    <property type="match status" value="1"/>
</dbReference>
<feature type="compositionally biased region" description="Pro residues" evidence="1">
    <location>
        <begin position="71"/>
        <end position="86"/>
    </location>
</feature>
<proteinExistence type="predicted"/>
<dbReference type="EMBL" id="LCIB01000020">
    <property type="protein sequence ID" value="KKT46633.1"/>
    <property type="molecule type" value="Genomic_DNA"/>
</dbReference>
<feature type="transmembrane region" description="Helical" evidence="2">
    <location>
        <begin position="169"/>
        <end position="189"/>
    </location>
</feature>
<feature type="compositionally biased region" description="Polar residues" evidence="1">
    <location>
        <begin position="52"/>
        <end position="66"/>
    </location>
</feature>
<accession>A0A0G1HJB4</accession>